<gene>
    <name evidence="1" type="ORF">H5P27_18250</name>
</gene>
<dbReference type="EMBL" id="JACHVC010000013">
    <property type="protein sequence ID" value="MBC2608002.1"/>
    <property type="molecule type" value="Genomic_DNA"/>
</dbReference>
<evidence type="ECO:0000313" key="1">
    <source>
        <dbReference type="EMBL" id="MBC2608002.1"/>
    </source>
</evidence>
<keyword evidence="2" id="KW-1185">Reference proteome</keyword>
<dbReference type="Proteomes" id="UP000526501">
    <property type="component" value="Unassembled WGS sequence"/>
</dbReference>
<dbReference type="RefSeq" id="WP_185661861.1">
    <property type="nucleotide sequence ID" value="NZ_CAWPOO010000013.1"/>
</dbReference>
<organism evidence="1 2">
    <name type="scientific">Pelagicoccus albus</name>
    <dbReference type="NCBI Taxonomy" id="415222"/>
    <lineage>
        <taxon>Bacteria</taxon>
        <taxon>Pseudomonadati</taxon>
        <taxon>Verrucomicrobiota</taxon>
        <taxon>Opitutia</taxon>
        <taxon>Puniceicoccales</taxon>
        <taxon>Pelagicoccaceae</taxon>
        <taxon>Pelagicoccus</taxon>
    </lineage>
</organism>
<proteinExistence type="predicted"/>
<dbReference type="AlphaFoldDB" id="A0A7X1EBN6"/>
<reference evidence="1 2" key="1">
    <citation type="submission" date="2020-07" db="EMBL/GenBank/DDBJ databases">
        <authorList>
            <person name="Feng X."/>
        </authorList>
    </citation>
    <scope>NUCLEOTIDE SEQUENCE [LARGE SCALE GENOMIC DNA]</scope>
    <source>
        <strain evidence="1 2">JCM23202</strain>
    </source>
</reference>
<accession>A0A7X1EBN6</accession>
<name>A0A7X1EBN6_9BACT</name>
<sequence>MTDKHRKLYSVLHALAWATAILASALLGAPDSFTQTLPLVAVVLQITLFTGKSRCGERT</sequence>
<evidence type="ECO:0000313" key="2">
    <source>
        <dbReference type="Proteomes" id="UP000526501"/>
    </source>
</evidence>
<comment type="caution">
    <text evidence="1">The sequence shown here is derived from an EMBL/GenBank/DDBJ whole genome shotgun (WGS) entry which is preliminary data.</text>
</comment>
<protein>
    <submittedName>
        <fullName evidence="1">Uncharacterized protein</fullName>
    </submittedName>
</protein>